<dbReference type="AlphaFoldDB" id="A0A078L0J8"/>
<dbReference type="Pfam" id="PF10620">
    <property type="entry name" value="MdcG"/>
    <property type="match status" value="1"/>
</dbReference>
<dbReference type="GO" id="GO:0016779">
    <property type="term" value="F:nucleotidyltransferase activity"/>
    <property type="evidence" value="ECO:0007669"/>
    <property type="project" value="UniProtKB-KW"/>
</dbReference>
<proteinExistence type="predicted"/>
<evidence type="ECO:0000256" key="1">
    <source>
        <dbReference type="ARBA" id="ARBA00022679"/>
    </source>
</evidence>
<evidence type="ECO:0000313" key="7">
    <source>
        <dbReference type="Proteomes" id="UP000044071"/>
    </source>
</evidence>
<dbReference type="eggNOG" id="ENOG503268I">
    <property type="taxonomic scope" value="Bacteria"/>
</dbReference>
<evidence type="ECO:0000256" key="3">
    <source>
        <dbReference type="SAM" id="MobiDB-lite"/>
    </source>
</evidence>
<dbReference type="RefSeq" id="WP_052403210.1">
    <property type="nucleotide sequence ID" value="NZ_CCVW01000002.1"/>
</dbReference>
<dbReference type="InterPro" id="IPR048903">
    <property type="entry name" value="MdcG_N"/>
</dbReference>
<dbReference type="STRING" id="1034943.BN59_01811"/>
<reference evidence="6 7" key="1">
    <citation type="submission" date="2014-06" db="EMBL/GenBank/DDBJ databases">
        <authorList>
            <person name="Urmite Genomes Urmite Genomes"/>
        </authorList>
    </citation>
    <scope>NUCLEOTIDE SEQUENCE [LARGE SCALE GENOMIC DNA]</scope>
</reference>
<keyword evidence="1 6" id="KW-0808">Transferase</keyword>
<dbReference type="Proteomes" id="UP000044071">
    <property type="component" value="Unassembled WGS sequence"/>
</dbReference>
<keyword evidence="2" id="KW-0548">Nucleotidyltransferase</keyword>
<gene>
    <name evidence="6" type="ORF">BN59_01811</name>
</gene>
<evidence type="ECO:0000259" key="4">
    <source>
        <dbReference type="Pfam" id="PF10620"/>
    </source>
</evidence>
<protein>
    <submittedName>
        <fullName evidence="6">Phosphoribosyl-dephospho-CoA transferase</fullName>
    </submittedName>
</protein>
<feature type="domain" description="Phosphoribosyl-dephospho-CoA transferase MdcG N-terminal" evidence="5">
    <location>
        <begin position="80"/>
        <end position="159"/>
    </location>
</feature>
<name>A0A078L0J8_9GAMM</name>
<evidence type="ECO:0000256" key="2">
    <source>
        <dbReference type="ARBA" id="ARBA00022695"/>
    </source>
</evidence>
<accession>A0A078L0J8</accession>
<evidence type="ECO:0000313" key="6">
    <source>
        <dbReference type="EMBL" id="CDZ77528.1"/>
    </source>
</evidence>
<dbReference type="InterPro" id="IPR017557">
    <property type="entry name" value="Holo-ACP_synthase"/>
</dbReference>
<evidence type="ECO:0000259" key="5">
    <source>
        <dbReference type="Pfam" id="PF20866"/>
    </source>
</evidence>
<dbReference type="Pfam" id="PF20866">
    <property type="entry name" value="MdcG_N"/>
    <property type="match status" value="1"/>
</dbReference>
<sequence length="306" mass="34387">MPSRSLGTEPGRLRDVASSTPQPERERGLARRKGISISCHSRVGGNLLLIEHNSNAIMDPRLRGDDSAQRFHDKLNINPQRHDLVFADPNSEFRIHSCQTNQAQLYEQVRAWFARGLPCIYARQSGLNNGDLNLGLPLIAAGQKQRIGLQLREDAVLRYQSLPKLNEMESFDFSLLPSNGEKVPEGRMRGVGSKFFPDICHSISVYGSFLFHYLSGQPYVNEASDLDLLIEYSDYSLAELNELVAKLAKVFNRTIDGEIRFAGLGDVAVQELVDLSARQILLKTRDSVELIARTVLYERYPSLQTD</sequence>
<feature type="region of interest" description="Disordered" evidence="3">
    <location>
        <begin position="1"/>
        <end position="32"/>
    </location>
</feature>
<dbReference type="NCBIfam" id="TIGR03135">
    <property type="entry name" value="malonate_mdcG"/>
    <property type="match status" value="1"/>
</dbReference>
<dbReference type="EMBL" id="CCSB01000002">
    <property type="protein sequence ID" value="CDZ77528.1"/>
    <property type="molecule type" value="Genomic_DNA"/>
</dbReference>
<dbReference type="OrthoDB" id="5498803at2"/>
<keyword evidence="7" id="KW-1185">Reference proteome</keyword>
<feature type="domain" description="Phosphoribosyl-dephospho-CoA transferase MdcG C-terminal" evidence="4">
    <location>
        <begin position="202"/>
        <end position="293"/>
    </location>
</feature>
<dbReference type="InterPro" id="IPR049180">
    <property type="entry name" value="MdcG_C"/>
</dbReference>
<organism evidence="6 7">
    <name type="scientific">Legionella massiliensis</name>
    <dbReference type="NCBI Taxonomy" id="1034943"/>
    <lineage>
        <taxon>Bacteria</taxon>
        <taxon>Pseudomonadati</taxon>
        <taxon>Pseudomonadota</taxon>
        <taxon>Gammaproteobacteria</taxon>
        <taxon>Legionellales</taxon>
        <taxon>Legionellaceae</taxon>
        <taxon>Legionella</taxon>
    </lineage>
</organism>